<keyword evidence="1" id="KW-0378">Hydrolase</keyword>
<evidence type="ECO:0000313" key="4">
    <source>
        <dbReference type="Proteomes" id="UP000460157"/>
    </source>
</evidence>
<evidence type="ECO:0000259" key="2">
    <source>
        <dbReference type="Pfam" id="PF00857"/>
    </source>
</evidence>
<evidence type="ECO:0000313" key="3">
    <source>
        <dbReference type="EMBL" id="MVT27720.1"/>
    </source>
</evidence>
<dbReference type="CDD" id="cd00431">
    <property type="entry name" value="cysteine_hydrolases"/>
    <property type="match status" value="1"/>
</dbReference>
<sequence>MTLSIDPRTTAAVFIDMQEAVLSHPAEPVDAPTVFSRAAELAQSVREAGALNIFVRTSFLPNEQDAPNPLRDFQKPKKPRPERWDQLVETMARTQNEPVVVKRTFNAFHGSDLDHQLRSHGIDTILLAGISTNLGVEGTGRSAYDLGYNVVFVEGIMATAKAANHEYSVNEVFPYLGRVRPMAEVFEALSASA</sequence>
<evidence type="ECO:0000256" key="1">
    <source>
        <dbReference type="ARBA" id="ARBA00022801"/>
    </source>
</evidence>
<keyword evidence="4" id="KW-1185">Reference proteome</keyword>
<feature type="domain" description="Isochorismatase-like" evidence="2">
    <location>
        <begin position="10"/>
        <end position="180"/>
    </location>
</feature>
<dbReference type="EMBL" id="WRPM01000103">
    <property type="protein sequence ID" value="MVT27720.1"/>
    <property type="molecule type" value="Genomic_DNA"/>
</dbReference>
<dbReference type="PANTHER" id="PTHR43540:SF7">
    <property type="entry name" value="ISOCHORISMATASE FAMILY PROTEIN YECD"/>
    <property type="match status" value="1"/>
</dbReference>
<protein>
    <submittedName>
        <fullName evidence="3">Isochorismatase family protein</fullName>
    </submittedName>
</protein>
<organism evidence="3 4">
    <name type="scientific">Nesterenkonia alkaliphila</name>
    <dbReference type="NCBI Taxonomy" id="1463631"/>
    <lineage>
        <taxon>Bacteria</taxon>
        <taxon>Bacillati</taxon>
        <taxon>Actinomycetota</taxon>
        <taxon>Actinomycetes</taxon>
        <taxon>Micrococcales</taxon>
        <taxon>Micrococcaceae</taxon>
        <taxon>Nesterenkonia</taxon>
    </lineage>
</organism>
<dbReference type="OrthoDB" id="9794942at2"/>
<dbReference type="AlphaFoldDB" id="A0A7K1UMM4"/>
<dbReference type="Gene3D" id="3.40.50.850">
    <property type="entry name" value="Isochorismatase-like"/>
    <property type="match status" value="1"/>
</dbReference>
<name>A0A7K1UMM4_9MICC</name>
<proteinExistence type="predicted"/>
<dbReference type="PANTHER" id="PTHR43540">
    <property type="entry name" value="PEROXYUREIDOACRYLATE/UREIDOACRYLATE AMIDOHYDROLASE-RELATED"/>
    <property type="match status" value="1"/>
</dbReference>
<dbReference type="InterPro" id="IPR000868">
    <property type="entry name" value="Isochorismatase-like_dom"/>
</dbReference>
<dbReference type="GO" id="GO:0016787">
    <property type="term" value="F:hydrolase activity"/>
    <property type="evidence" value="ECO:0007669"/>
    <property type="project" value="UniProtKB-KW"/>
</dbReference>
<dbReference type="Proteomes" id="UP000460157">
    <property type="component" value="Unassembled WGS sequence"/>
</dbReference>
<dbReference type="SUPFAM" id="SSF52499">
    <property type="entry name" value="Isochorismatase-like hydrolases"/>
    <property type="match status" value="1"/>
</dbReference>
<dbReference type="InterPro" id="IPR050272">
    <property type="entry name" value="Isochorismatase-like_hydrls"/>
</dbReference>
<comment type="caution">
    <text evidence="3">The sequence shown here is derived from an EMBL/GenBank/DDBJ whole genome shotgun (WGS) entry which is preliminary data.</text>
</comment>
<dbReference type="RefSeq" id="WP_157325936.1">
    <property type="nucleotide sequence ID" value="NZ_BMFX01000010.1"/>
</dbReference>
<dbReference type="Pfam" id="PF00857">
    <property type="entry name" value="Isochorismatase"/>
    <property type="match status" value="1"/>
</dbReference>
<reference evidence="3 4" key="1">
    <citation type="submission" date="2019-12" db="EMBL/GenBank/DDBJ databases">
        <title>Nesterenkonia muleiensis sp. nov., a novel actinobacterium isolated from sap of Populus euphratica.</title>
        <authorList>
            <person name="Wang R."/>
        </authorList>
    </citation>
    <scope>NUCLEOTIDE SEQUENCE [LARGE SCALE GENOMIC DNA]</scope>
    <source>
        <strain evidence="3 4">F10</strain>
    </source>
</reference>
<dbReference type="InterPro" id="IPR036380">
    <property type="entry name" value="Isochorismatase-like_sf"/>
</dbReference>
<accession>A0A7K1UMM4</accession>
<gene>
    <name evidence="3" type="ORF">GNZ21_15385</name>
</gene>